<name>A0ABR3JAM1_9AGAR</name>
<evidence type="ECO:0000313" key="2">
    <source>
        <dbReference type="EMBL" id="KAL0952741.1"/>
    </source>
</evidence>
<keyword evidence="1" id="KW-0175">Coiled coil</keyword>
<keyword evidence="3" id="KW-1185">Reference proteome</keyword>
<proteinExistence type="predicted"/>
<organism evidence="2 3">
    <name type="scientific">Hohenbuehelia grisea</name>
    <dbReference type="NCBI Taxonomy" id="104357"/>
    <lineage>
        <taxon>Eukaryota</taxon>
        <taxon>Fungi</taxon>
        <taxon>Dikarya</taxon>
        <taxon>Basidiomycota</taxon>
        <taxon>Agaricomycotina</taxon>
        <taxon>Agaricomycetes</taxon>
        <taxon>Agaricomycetidae</taxon>
        <taxon>Agaricales</taxon>
        <taxon>Pleurotineae</taxon>
        <taxon>Pleurotaceae</taxon>
        <taxon>Hohenbuehelia</taxon>
    </lineage>
</organism>
<sequence>MIDLLSLAANVLSFLDAAFKIKETMIQVKENEEKLTEVQKKVDTLLIEHEVYCRAVPTSCGDPESKAVKEELGGFRRDVLYLQAKYRLINFKTSNPFKIAKSKTRAWVDRADIGPELERLDKSADASQARFLSYRSARVEMLTSRQESMQTSALSLDFLASVLLAPPNPNMFGGPDPLAAPPRSPHIPSFEDILRL</sequence>
<dbReference type="Proteomes" id="UP001556367">
    <property type="component" value="Unassembled WGS sequence"/>
</dbReference>
<evidence type="ECO:0000313" key="3">
    <source>
        <dbReference type="Proteomes" id="UP001556367"/>
    </source>
</evidence>
<gene>
    <name evidence="2" type="ORF">HGRIS_006972</name>
</gene>
<dbReference type="EMBL" id="JASNQZ010000010">
    <property type="protein sequence ID" value="KAL0952741.1"/>
    <property type="molecule type" value="Genomic_DNA"/>
</dbReference>
<reference evidence="3" key="1">
    <citation type="submission" date="2024-06" db="EMBL/GenBank/DDBJ databases">
        <title>Multi-omics analyses provide insights into the biosynthesis of the anticancer antibiotic pleurotin in Hohenbuehelia grisea.</title>
        <authorList>
            <person name="Weaver J.A."/>
            <person name="Alberti F."/>
        </authorList>
    </citation>
    <scope>NUCLEOTIDE SEQUENCE [LARGE SCALE GENOMIC DNA]</scope>
    <source>
        <strain evidence="3">T-177</strain>
    </source>
</reference>
<evidence type="ECO:0000256" key="1">
    <source>
        <dbReference type="SAM" id="Coils"/>
    </source>
</evidence>
<accession>A0ABR3JAM1</accession>
<feature type="coiled-coil region" evidence="1">
    <location>
        <begin position="21"/>
        <end position="48"/>
    </location>
</feature>
<protein>
    <submittedName>
        <fullName evidence="2">Uncharacterized protein</fullName>
    </submittedName>
</protein>
<comment type="caution">
    <text evidence="2">The sequence shown here is derived from an EMBL/GenBank/DDBJ whole genome shotgun (WGS) entry which is preliminary data.</text>
</comment>